<keyword evidence="3" id="KW-0479">Metal-binding</keyword>
<evidence type="ECO:0000256" key="1">
    <source>
        <dbReference type="ARBA" id="ARBA00006247"/>
    </source>
</evidence>
<keyword evidence="5" id="KW-0862">Zinc</keyword>
<evidence type="ECO:0000259" key="6">
    <source>
        <dbReference type="Pfam" id="PF07687"/>
    </source>
</evidence>
<dbReference type="InterPro" id="IPR047177">
    <property type="entry name" value="Pept_M20A"/>
</dbReference>
<reference evidence="8" key="1">
    <citation type="journal article" date="2019" name="Int. J. Syst. Evol. Microbiol.">
        <title>The Global Catalogue of Microorganisms (GCM) 10K type strain sequencing project: providing services to taxonomists for standard genome sequencing and annotation.</title>
        <authorList>
            <consortium name="The Broad Institute Genomics Platform"/>
            <consortium name="The Broad Institute Genome Sequencing Center for Infectious Disease"/>
            <person name="Wu L."/>
            <person name="Ma J."/>
        </authorList>
    </citation>
    <scope>NUCLEOTIDE SEQUENCE [LARGE SCALE GENOMIC DNA]</scope>
    <source>
        <strain evidence="8">KCTC 42644</strain>
    </source>
</reference>
<evidence type="ECO:0000256" key="3">
    <source>
        <dbReference type="ARBA" id="ARBA00022723"/>
    </source>
</evidence>
<dbReference type="InterPro" id="IPR011650">
    <property type="entry name" value="Peptidase_M20_dimer"/>
</dbReference>
<dbReference type="Proteomes" id="UP001595615">
    <property type="component" value="Unassembled WGS sequence"/>
</dbReference>
<comment type="similarity">
    <text evidence="1">Belongs to the peptidase M20A family.</text>
</comment>
<keyword evidence="4" id="KW-0378">Hydrolase</keyword>
<sequence>MRALRKVGFGLAVLLLVLAVVMGVNTARFGGDAPDRAAESPAPPPIAPDALSRLAGAVRFQTISFEGGRYDPKPFEDFAAYLAASFPRSHATLTRETVAGHSLLYRWEGSDAAAKPILLAAHMDVVPVEAGTEGKWTHPPFAGTVADGYVWGRGAWDDKSAVMAILEAVEKRIVAGWQPERTVYLAFGHDEEVGGGGAQAIAALLKSRGVALDLVLDEGSMVISGVVPGVKPPVAMIGIAEKGFASVELIAGAEGGHSSMPPPPADSAIGRLAAAVGKLTADPFPPRMIAPLAGTLDRTGPAMDLPMRVVLANRWLTEPLVLRTMAGSPAGSASVRTTTAPTIFNAGTKANVLPQSARAVVNHRILPGDTVASVVARDRAVIDDSNVTVRPIAGGRDPSLVSATEGFAFEAVERATRRIFPDAVVAPGLVIAGTDARHYEPVSRAIYRFLPVRTDADELKRFHGTDERIAVADYARAIAFYEAMLDEGTRRAGPAAR</sequence>
<proteinExistence type="inferred from homology"/>
<dbReference type="InterPro" id="IPR036264">
    <property type="entry name" value="Bact_exopeptidase_dim_dom"/>
</dbReference>
<dbReference type="Gene3D" id="3.40.630.10">
    <property type="entry name" value="Zn peptidases"/>
    <property type="match status" value="1"/>
</dbReference>
<evidence type="ECO:0000256" key="5">
    <source>
        <dbReference type="ARBA" id="ARBA00022833"/>
    </source>
</evidence>
<evidence type="ECO:0000313" key="8">
    <source>
        <dbReference type="Proteomes" id="UP001595615"/>
    </source>
</evidence>
<evidence type="ECO:0000256" key="2">
    <source>
        <dbReference type="ARBA" id="ARBA00022670"/>
    </source>
</evidence>
<keyword evidence="8" id="KW-1185">Reference proteome</keyword>
<keyword evidence="2" id="KW-0645">Protease</keyword>
<dbReference type="Pfam" id="PF07687">
    <property type="entry name" value="M20_dimer"/>
    <property type="match status" value="1"/>
</dbReference>
<dbReference type="SUPFAM" id="SSF53187">
    <property type="entry name" value="Zn-dependent exopeptidases"/>
    <property type="match status" value="1"/>
</dbReference>
<dbReference type="Pfam" id="PF01546">
    <property type="entry name" value="Peptidase_M20"/>
    <property type="match status" value="1"/>
</dbReference>
<protein>
    <submittedName>
        <fullName evidence="7">M20 family peptidase</fullName>
    </submittedName>
</protein>
<dbReference type="PROSITE" id="PS00758">
    <property type="entry name" value="ARGE_DAPE_CPG2_1"/>
    <property type="match status" value="1"/>
</dbReference>
<name>A0ABV7X783_9SPHN</name>
<gene>
    <name evidence="7" type="ORF">ACFOMD_04415</name>
</gene>
<accession>A0ABV7X783</accession>
<organism evidence="7 8">
    <name type="scientific">Sphingoaurantiacus capsulatus</name>
    <dbReference type="NCBI Taxonomy" id="1771310"/>
    <lineage>
        <taxon>Bacteria</taxon>
        <taxon>Pseudomonadati</taxon>
        <taxon>Pseudomonadota</taxon>
        <taxon>Alphaproteobacteria</taxon>
        <taxon>Sphingomonadales</taxon>
        <taxon>Sphingosinicellaceae</taxon>
        <taxon>Sphingoaurantiacus</taxon>
    </lineage>
</organism>
<dbReference type="PANTHER" id="PTHR45962:SF1">
    <property type="entry name" value="N-FATTY-ACYL-AMINO ACID SYNTHASE_HYDROLASE PM20D1"/>
    <property type="match status" value="1"/>
</dbReference>
<feature type="domain" description="Peptidase M20 dimerisation" evidence="6">
    <location>
        <begin position="239"/>
        <end position="384"/>
    </location>
</feature>
<dbReference type="Gene3D" id="3.30.70.360">
    <property type="match status" value="1"/>
</dbReference>
<dbReference type="EMBL" id="JBHRXV010000003">
    <property type="protein sequence ID" value="MFC3711801.1"/>
    <property type="molecule type" value="Genomic_DNA"/>
</dbReference>
<dbReference type="InterPro" id="IPR002933">
    <property type="entry name" value="Peptidase_M20"/>
</dbReference>
<evidence type="ECO:0000256" key="4">
    <source>
        <dbReference type="ARBA" id="ARBA00022801"/>
    </source>
</evidence>
<dbReference type="SUPFAM" id="SSF55031">
    <property type="entry name" value="Bacterial exopeptidase dimerisation domain"/>
    <property type="match status" value="1"/>
</dbReference>
<dbReference type="PANTHER" id="PTHR45962">
    <property type="entry name" value="N-FATTY-ACYL-AMINO ACID SYNTHASE/HYDROLASE PM20D1"/>
    <property type="match status" value="1"/>
</dbReference>
<evidence type="ECO:0000313" key="7">
    <source>
        <dbReference type="EMBL" id="MFC3711801.1"/>
    </source>
</evidence>
<dbReference type="RefSeq" id="WP_380857427.1">
    <property type="nucleotide sequence ID" value="NZ_JBHRXV010000003.1"/>
</dbReference>
<dbReference type="Gene3D" id="1.10.150.900">
    <property type="match status" value="1"/>
</dbReference>
<comment type="caution">
    <text evidence="7">The sequence shown here is derived from an EMBL/GenBank/DDBJ whole genome shotgun (WGS) entry which is preliminary data.</text>
</comment>
<dbReference type="InterPro" id="IPR001261">
    <property type="entry name" value="ArgE/DapE_CS"/>
</dbReference>